<evidence type="ECO:0000313" key="2">
    <source>
        <dbReference type="Proteomes" id="UP001066276"/>
    </source>
</evidence>
<keyword evidence="2" id="KW-1185">Reference proteome</keyword>
<organism evidence="1 2">
    <name type="scientific">Pleurodeles waltl</name>
    <name type="common">Iberian ribbed newt</name>
    <dbReference type="NCBI Taxonomy" id="8319"/>
    <lineage>
        <taxon>Eukaryota</taxon>
        <taxon>Metazoa</taxon>
        <taxon>Chordata</taxon>
        <taxon>Craniata</taxon>
        <taxon>Vertebrata</taxon>
        <taxon>Euteleostomi</taxon>
        <taxon>Amphibia</taxon>
        <taxon>Batrachia</taxon>
        <taxon>Caudata</taxon>
        <taxon>Salamandroidea</taxon>
        <taxon>Salamandridae</taxon>
        <taxon>Pleurodelinae</taxon>
        <taxon>Pleurodeles</taxon>
    </lineage>
</organism>
<accession>A0AAV7Q534</accession>
<name>A0AAV7Q534_PLEWA</name>
<protein>
    <submittedName>
        <fullName evidence="1">Uncharacterized protein</fullName>
    </submittedName>
</protein>
<comment type="caution">
    <text evidence="1">The sequence shown here is derived from an EMBL/GenBank/DDBJ whole genome shotgun (WGS) entry which is preliminary data.</text>
</comment>
<dbReference type="EMBL" id="JANPWB010000010">
    <property type="protein sequence ID" value="KAJ1135428.1"/>
    <property type="molecule type" value="Genomic_DNA"/>
</dbReference>
<reference evidence="1" key="1">
    <citation type="journal article" date="2022" name="bioRxiv">
        <title>Sequencing and chromosome-scale assembly of the giantPleurodeles waltlgenome.</title>
        <authorList>
            <person name="Brown T."/>
            <person name="Elewa A."/>
            <person name="Iarovenko S."/>
            <person name="Subramanian E."/>
            <person name="Araus A.J."/>
            <person name="Petzold A."/>
            <person name="Susuki M."/>
            <person name="Suzuki K.-i.T."/>
            <person name="Hayashi T."/>
            <person name="Toyoda A."/>
            <person name="Oliveira C."/>
            <person name="Osipova E."/>
            <person name="Leigh N.D."/>
            <person name="Simon A."/>
            <person name="Yun M.H."/>
        </authorList>
    </citation>
    <scope>NUCLEOTIDE SEQUENCE</scope>
    <source>
        <strain evidence="1">20211129_DDA</strain>
        <tissue evidence="1">Liver</tissue>
    </source>
</reference>
<dbReference type="AlphaFoldDB" id="A0AAV7Q534"/>
<proteinExistence type="predicted"/>
<dbReference type="Proteomes" id="UP001066276">
    <property type="component" value="Chromosome 6"/>
</dbReference>
<evidence type="ECO:0000313" key="1">
    <source>
        <dbReference type="EMBL" id="KAJ1135428.1"/>
    </source>
</evidence>
<gene>
    <name evidence="1" type="ORF">NDU88_001868</name>
</gene>
<sequence>MQGQALHAKRASPCILLARAGHTQAAVSRAAGELRVPSEMRSSNKTSPRQLAKETCGFQQQLPIPASVFAAPTAGFLAAPAPCPAEPTCSWLYSPLRPDTPGNPCRAQAKHRHREHTNKTIPATQEWVYIVMSVTCLEKESSPFCAFPSPPPVAQAQERIEMRQACVRAGAPSASVRACARGKAPFSS</sequence>